<dbReference type="PANTHER" id="PTHR11014">
    <property type="entry name" value="PEPTIDASE M20 FAMILY MEMBER"/>
    <property type="match status" value="1"/>
</dbReference>
<comment type="cofactor">
    <cofactor evidence="3">
        <name>Mn(2+)</name>
        <dbReference type="ChEBI" id="CHEBI:29035"/>
    </cofactor>
    <text evidence="3">The Mn(2+) ion enhances activity.</text>
</comment>
<dbReference type="CDD" id="cd03886">
    <property type="entry name" value="M20_Acy1"/>
    <property type="match status" value="1"/>
</dbReference>
<dbReference type="InterPro" id="IPR011650">
    <property type="entry name" value="Peptidase_M20_dimer"/>
</dbReference>
<dbReference type="VEuPathDB" id="FungiDB:SDRG_16286"/>
<keyword evidence="3" id="KW-0464">Manganese</keyword>
<protein>
    <recommendedName>
        <fullName evidence="4">Peptidase M20 dimerisation domain-containing protein</fullName>
    </recommendedName>
</protein>
<feature type="binding site" evidence="3">
    <location>
        <position position="150"/>
    </location>
    <ligand>
        <name>Mn(2+)</name>
        <dbReference type="ChEBI" id="CHEBI:29035"/>
        <label>2</label>
    </ligand>
</feature>
<feature type="binding site" evidence="3">
    <location>
        <position position="174"/>
    </location>
    <ligand>
        <name>Mn(2+)</name>
        <dbReference type="ChEBI" id="CHEBI:29035"/>
        <label>2</label>
    </ligand>
</feature>
<feature type="binding site" evidence="3">
    <location>
        <position position="373"/>
    </location>
    <ligand>
        <name>Mn(2+)</name>
        <dbReference type="ChEBI" id="CHEBI:29035"/>
        <label>2</label>
    </ligand>
</feature>
<reference evidence="5 6" key="1">
    <citation type="submission" date="2012-04" db="EMBL/GenBank/DDBJ databases">
        <title>The Genome Sequence of Saprolegnia declina VS20.</title>
        <authorList>
            <consortium name="The Broad Institute Genome Sequencing Platform"/>
            <person name="Russ C."/>
            <person name="Nusbaum C."/>
            <person name="Tyler B."/>
            <person name="van West P."/>
            <person name="Dieguez-Uribeondo J."/>
            <person name="de Bruijn I."/>
            <person name="Tripathy S."/>
            <person name="Jiang R."/>
            <person name="Young S.K."/>
            <person name="Zeng Q."/>
            <person name="Gargeya S."/>
            <person name="Fitzgerald M."/>
            <person name="Haas B."/>
            <person name="Abouelleil A."/>
            <person name="Alvarado L."/>
            <person name="Arachchi H.M."/>
            <person name="Berlin A."/>
            <person name="Chapman S.B."/>
            <person name="Goldberg J."/>
            <person name="Griggs A."/>
            <person name="Gujja S."/>
            <person name="Hansen M."/>
            <person name="Howarth C."/>
            <person name="Imamovic A."/>
            <person name="Larimer J."/>
            <person name="McCowen C."/>
            <person name="Montmayeur A."/>
            <person name="Murphy C."/>
            <person name="Neiman D."/>
            <person name="Pearson M."/>
            <person name="Priest M."/>
            <person name="Roberts A."/>
            <person name="Saif S."/>
            <person name="Shea T."/>
            <person name="Sisk P."/>
            <person name="Sykes S."/>
            <person name="Wortman J."/>
            <person name="Nusbaum C."/>
            <person name="Birren B."/>
        </authorList>
    </citation>
    <scope>NUCLEOTIDE SEQUENCE [LARGE SCALE GENOMIC DNA]</scope>
    <source>
        <strain evidence="5 6">VS20</strain>
    </source>
</reference>
<dbReference type="NCBIfam" id="TIGR01891">
    <property type="entry name" value="amidohydrolases"/>
    <property type="match status" value="1"/>
</dbReference>
<dbReference type="Gene3D" id="3.30.70.360">
    <property type="match status" value="1"/>
</dbReference>
<evidence type="ECO:0000259" key="4">
    <source>
        <dbReference type="Pfam" id="PF07687"/>
    </source>
</evidence>
<feature type="domain" description="Peptidase M20 dimerisation" evidence="4">
    <location>
        <begin position="197"/>
        <end position="293"/>
    </location>
</feature>
<dbReference type="AlphaFoldDB" id="T0R8L5"/>
<dbReference type="Pfam" id="PF07687">
    <property type="entry name" value="M20_dimer"/>
    <property type="match status" value="1"/>
</dbReference>
<dbReference type="STRING" id="1156394.T0R8L5"/>
<keyword evidence="2" id="KW-0378">Hydrolase</keyword>
<dbReference type="OMA" id="PECQTMG"/>
<dbReference type="Pfam" id="PF01546">
    <property type="entry name" value="Peptidase_M20"/>
    <property type="match status" value="1"/>
</dbReference>
<dbReference type="PANTHER" id="PTHR11014:SF63">
    <property type="entry name" value="METALLOPEPTIDASE, PUTATIVE (AFU_ORTHOLOGUE AFUA_6G09600)-RELATED"/>
    <property type="match status" value="1"/>
</dbReference>
<evidence type="ECO:0000313" key="5">
    <source>
        <dbReference type="EMBL" id="EQC25837.1"/>
    </source>
</evidence>
<dbReference type="InParanoid" id="T0R8L5"/>
<dbReference type="OrthoDB" id="6119954at2759"/>
<feature type="binding site" evidence="3">
    <location>
        <position position="114"/>
    </location>
    <ligand>
        <name>Mn(2+)</name>
        <dbReference type="ChEBI" id="CHEBI:29035"/>
        <label>2</label>
    </ligand>
</feature>
<organism evidence="5 6">
    <name type="scientific">Saprolegnia diclina (strain VS20)</name>
    <dbReference type="NCBI Taxonomy" id="1156394"/>
    <lineage>
        <taxon>Eukaryota</taxon>
        <taxon>Sar</taxon>
        <taxon>Stramenopiles</taxon>
        <taxon>Oomycota</taxon>
        <taxon>Saprolegniomycetes</taxon>
        <taxon>Saprolegniales</taxon>
        <taxon>Saprolegniaceae</taxon>
        <taxon>Saprolegnia</taxon>
    </lineage>
</organism>
<evidence type="ECO:0000313" key="6">
    <source>
        <dbReference type="Proteomes" id="UP000030762"/>
    </source>
</evidence>
<dbReference type="EMBL" id="JH767253">
    <property type="protein sequence ID" value="EQC25837.1"/>
    <property type="molecule type" value="Genomic_DNA"/>
</dbReference>
<dbReference type="GO" id="GO:0046872">
    <property type="term" value="F:metal ion binding"/>
    <property type="evidence" value="ECO:0007669"/>
    <property type="project" value="UniProtKB-KW"/>
</dbReference>
<dbReference type="FunFam" id="3.30.70.360:FF:000001">
    <property type="entry name" value="N-acetyldiaminopimelate deacetylase"/>
    <property type="match status" value="1"/>
</dbReference>
<name>T0R8L5_SAPDV</name>
<proteinExistence type="inferred from homology"/>
<dbReference type="InterPro" id="IPR036264">
    <property type="entry name" value="Bact_exopeptidase_dim_dom"/>
</dbReference>
<accession>T0R8L5</accession>
<keyword evidence="3" id="KW-0479">Metal-binding</keyword>
<evidence type="ECO:0000256" key="3">
    <source>
        <dbReference type="PIRSR" id="PIRSR005962-1"/>
    </source>
</evidence>
<dbReference type="Gene3D" id="3.40.630.10">
    <property type="entry name" value="Zn peptidases"/>
    <property type="match status" value="1"/>
</dbReference>
<dbReference type="SUPFAM" id="SSF53187">
    <property type="entry name" value="Zn-dependent exopeptidases"/>
    <property type="match status" value="1"/>
</dbReference>
<sequence>MVARTPSPYEGILTRLVALRQHFHEHPELSFQEVQTQTMLRDFLLDEANVPADNIRACAGTGLIVDFDGPVDASTPRSALRCIAFRGDMDALPITERNPHLAYASTVAGAAHMCGHDGHMTSLAGLAWFLQRATLPPNTRIRLLFQPAEEGHFGAVQMIKDGCLDGVDEVYGYHNAPFRLGHVHVKPGPIMSHGSKFAISVTGPGGHGSAPHATTDPVLAAGHIVVAMQSLVSRNIPAGESAIVTIATIHGGEADNVIPSHVTMTGTYRDFNPAMADIIETRMRGIVENTAAAYGTTGRITFDDCYPVTINAPDQAAIVADVAACVAGKGCVSDDGLPLCASEDFSYYLQQRPGCFFMLGTTVDGEAQNRQLHSDTFDFNDGVLPLAIRLFLEVAQNRLGAALMTPEALSSIYEPKGDC</sequence>
<dbReference type="eggNOG" id="ENOG502QQEM">
    <property type="taxonomic scope" value="Eukaryota"/>
</dbReference>
<evidence type="ECO:0000256" key="1">
    <source>
        <dbReference type="ARBA" id="ARBA00006153"/>
    </source>
</evidence>
<dbReference type="PIRSF" id="PIRSF005962">
    <property type="entry name" value="Pept_M20D_amidohydro"/>
    <property type="match status" value="1"/>
</dbReference>
<evidence type="ECO:0000256" key="2">
    <source>
        <dbReference type="ARBA" id="ARBA00022801"/>
    </source>
</evidence>
<gene>
    <name evidence="5" type="ORF">SDRG_16286</name>
</gene>
<dbReference type="SUPFAM" id="SSF55031">
    <property type="entry name" value="Bacterial exopeptidase dimerisation domain"/>
    <property type="match status" value="1"/>
</dbReference>
<feature type="binding site" evidence="3">
    <location>
        <position position="116"/>
    </location>
    <ligand>
        <name>Mn(2+)</name>
        <dbReference type="ChEBI" id="CHEBI:29035"/>
        <label>2</label>
    </ligand>
</feature>
<dbReference type="GeneID" id="19957013"/>
<dbReference type="InterPro" id="IPR017439">
    <property type="entry name" value="Amidohydrolase"/>
</dbReference>
<keyword evidence="6" id="KW-1185">Reference proteome</keyword>
<dbReference type="Proteomes" id="UP000030762">
    <property type="component" value="Unassembled WGS sequence"/>
</dbReference>
<dbReference type="RefSeq" id="XP_008620712.1">
    <property type="nucleotide sequence ID" value="XM_008622490.1"/>
</dbReference>
<dbReference type="InterPro" id="IPR002933">
    <property type="entry name" value="Peptidase_M20"/>
</dbReference>
<comment type="similarity">
    <text evidence="1">Belongs to the peptidase M20 family.</text>
</comment>
<dbReference type="GO" id="GO:0016787">
    <property type="term" value="F:hydrolase activity"/>
    <property type="evidence" value="ECO:0007669"/>
    <property type="project" value="UniProtKB-KW"/>
</dbReference>